<keyword evidence="5" id="KW-0539">Nucleus</keyword>
<accession>A0AAV5J751</accession>
<dbReference type="PANTHER" id="PTHR12565:SF312">
    <property type="entry name" value="TRANSCRIPTION FACTOR BHLH74"/>
    <property type="match status" value="1"/>
</dbReference>
<evidence type="ECO:0000256" key="5">
    <source>
        <dbReference type="ARBA" id="ARBA00023242"/>
    </source>
</evidence>
<feature type="region of interest" description="Disordered" evidence="6">
    <location>
        <begin position="1"/>
        <end position="30"/>
    </location>
</feature>
<dbReference type="FunFam" id="4.10.280.10:FF:000002">
    <property type="entry name" value="Basic helix-loop-helix transcription factor"/>
    <property type="match status" value="1"/>
</dbReference>
<dbReference type="Gene3D" id="4.10.280.10">
    <property type="entry name" value="Helix-loop-helix DNA-binding domain"/>
    <property type="match status" value="1"/>
</dbReference>
<evidence type="ECO:0000313" key="9">
    <source>
        <dbReference type="Proteomes" id="UP001054252"/>
    </source>
</evidence>
<sequence>MGGGGNNDAGFQHRHGSMNCSSSQMNKGSLSEKVGGMAMSSMSMYKPSNGADPFVGPGWDPNSMASLSHSENFGGSSMVSQGEFPNSQYSAVMENQGIGSTSHFSQYPSHSSFVELVPKLQCFGSGNFSEMVGSFGIPQSSQIVDGGFPPNPVPNQQEGGNERTLTNGAQSHEERQVSEEGAIGASPNGKRRKQVPELNSSLNSSKDAEGEPQKNPSGDSSDAPKELDEKRLKIDQTIGADSCGKQLAKQTKDSSQSGDAPRENYIHVRAKRGQATNSHSLAERVRREKISERMRMLQELVPGCNKITGKAVMLDEIINYVQSLQQQVEFLSMKLATVNPELNIDLERLLSKDILHSRGGSAAFLGFGPGINCSHPYTTGVFPATMSTIPVTGPQFAPLPQTALDNELHNLFQMGFDSSSAMDSLGPNADRMKSEL</sequence>
<evidence type="ECO:0000256" key="6">
    <source>
        <dbReference type="SAM" id="MobiDB-lite"/>
    </source>
</evidence>
<name>A0AAV5J751_9ROSI</name>
<dbReference type="InterPro" id="IPR036638">
    <property type="entry name" value="HLH_DNA-bd_sf"/>
</dbReference>
<keyword evidence="9" id="KW-1185">Reference proteome</keyword>
<gene>
    <name evidence="8" type="ORF">SLEP1_g21783</name>
</gene>
<dbReference type="AlphaFoldDB" id="A0AAV5J751"/>
<dbReference type="SMART" id="SM00353">
    <property type="entry name" value="HLH"/>
    <property type="match status" value="1"/>
</dbReference>
<protein>
    <recommendedName>
        <fullName evidence="7">BHLH domain-containing protein</fullName>
    </recommendedName>
</protein>
<dbReference type="GO" id="GO:0003700">
    <property type="term" value="F:DNA-binding transcription factor activity"/>
    <property type="evidence" value="ECO:0007669"/>
    <property type="project" value="TreeGrafter"/>
</dbReference>
<keyword evidence="4" id="KW-0804">Transcription</keyword>
<dbReference type="CDD" id="cd18919">
    <property type="entry name" value="bHLH_AtBPE_like"/>
    <property type="match status" value="1"/>
</dbReference>
<evidence type="ECO:0000256" key="4">
    <source>
        <dbReference type="ARBA" id="ARBA00023163"/>
    </source>
</evidence>
<dbReference type="Proteomes" id="UP001054252">
    <property type="component" value="Unassembled WGS sequence"/>
</dbReference>
<feature type="region of interest" description="Disordered" evidence="6">
    <location>
        <begin position="141"/>
        <end position="262"/>
    </location>
</feature>
<dbReference type="PANTHER" id="PTHR12565">
    <property type="entry name" value="STEROL REGULATORY ELEMENT-BINDING PROTEIN"/>
    <property type="match status" value="1"/>
</dbReference>
<evidence type="ECO:0000256" key="2">
    <source>
        <dbReference type="ARBA" id="ARBA00023015"/>
    </source>
</evidence>
<keyword evidence="3" id="KW-0238">DNA-binding</keyword>
<dbReference type="GO" id="GO:0005634">
    <property type="term" value="C:nucleus"/>
    <property type="evidence" value="ECO:0007669"/>
    <property type="project" value="UniProtKB-SubCell"/>
</dbReference>
<feature type="domain" description="BHLH" evidence="7">
    <location>
        <begin position="274"/>
        <end position="324"/>
    </location>
</feature>
<dbReference type="Pfam" id="PF00010">
    <property type="entry name" value="HLH"/>
    <property type="match status" value="1"/>
</dbReference>
<dbReference type="SUPFAM" id="SSF47459">
    <property type="entry name" value="HLH, helix-loop-helix DNA-binding domain"/>
    <property type="match status" value="1"/>
</dbReference>
<feature type="compositionally biased region" description="Basic and acidic residues" evidence="6">
    <location>
        <begin position="222"/>
        <end position="234"/>
    </location>
</feature>
<dbReference type="InterPro" id="IPR011598">
    <property type="entry name" value="bHLH_dom"/>
</dbReference>
<evidence type="ECO:0000259" key="7">
    <source>
        <dbReference type="PROSITE" id="PS50888"/>
    </source>
</evidence>
<feature type="compositionally biased region" description="Polar residues" evidence="6">
    <location>
        <begin position="154"/>
        <end position="170"/>
    </location>
</feature>
<dbReference type="PROSITE" id="PS50888">
    <property type="entry name" value="BHLH"/>
    <property type="match status" value="1"/>
</dbReference>
<dbReference type="InterPro" id="IPR024097">
    <property type="entry name" value="bHLH_ZIP_TF"/>
</dbReference>
<feature type="compositionally biased region" description="Polar residues" evidence="6">
    <location>
        <begin position="18"/>
        <end position="29"/>
    </location>
</feature>
<evidence type="ECO:0000256" key="1">
    <source>
        <dbReference type="ARBA" id="ARBA00004123"/>
    </source>
</evidence>
<reference evidence="8 9" key="1">
    <citation type="journal article" date="2021" name="Commun. Biol.">
        <title>The genome of Shorea leprosula (Dipterocarpaceae) highlights the ecological relevance of drought in aseasonal tropical rainforests.</title>
        <authorList>
            <person name="Ng K.K.S."/>
            <person name="Kobayashi M.J."/>
            <person name="Fawcett J.A."/>
            <person name="Hatakeyama M."/>
            <person name="Paape T."/>
            <person name="Ng C.H."/>
            <person name="Ang C.C."/>
            <person name="Tnah L.H."/>
            <person name="Lee C.T."/>
            <person name="Nishiyama T."/>
            <person name="Sese J."/>
            <person name="O'Brien M.J."/>
            <person name="Copetti D."/>
            <person name="Mohd Noor M.I."/>
            <person name="Ong R.C."/>
            <person name="Putra M."/>
            <person name="Sireger I.Z."/>
            <person name="Indrioko S."/>
            <person name="Kosugi Y."/>
            <person name="Izuno A."/>
            <person name="Isagi Y."/>
            <person name="Lee S.L."/>
            <person name="Shimizu K.K."/>
        </authorList>
    </citation>
    <scope>NUCLEOTIDE SEQUENCE [LARGE SCALE GENOMIC DNA]</scope>
    <source>
        <strain evidence="8">214</strain>
    </source>
</reference>
<keyword evidence="2" id="KW-0805">Transcription regulation</keyword>
<comment type="caution">
    <text evidence="8">The sequence shown here is derived from an EMBL/GenBank/DDBJ whole genome shotgun (WGS) entry which is preliminary data.</text>
</comment>
<evidence type="ECO:0000313" key="8">
    <source>
        <dbReference type="EMBL" id="GKV10418.1"/>
    </source>
</evidence>
<dbReference type="EMBL" id="BPVZ01000032">
    <property type="protein sequence ID" value="GKV10418.1"/>
    <property type="molecule type" value="Genomic_DNA"/>
</dbReference>
<proteinExistence type="predicted"/>
<dbReference type="GO" id="GO:0003677">
    <property type="term" value="F:DNA binding"/>
    <property type="evidence" value="ECO:0007669"/>
    <property type="project" value="UniProtKB-KW"/>
</dbReference>
<comment type="subcellular location">
    <subcellularLocation>
        <location evidence="1">Nucleus</location>
    </subcellularLocation>
</comment>
<organism evidence="8 9">
    <name type="scientific">Rubroshorea leprosula</name>
    <dbReference type="NCBI Taxonomy" id="152421"/>
    <lineage>
        <taxon>Eukaryota</taxon>
        <taxon>Viridiplantae</taxon>
        <taxon>Streptophyta</taxon>
        <taxon>Embryophyta</taxon>
        <taxon>Tracheophyta</taxon>
        <taxon>Spermatophyta</taxon>
        <taxon>Magnoliopsida</taxon>
        <taxon>eudicotyledons</taxon>
        <taxon>Gunneridae</taxon>
        <taxon>Pentapetalae</taxon>
        <taxon>rosids</taxon>
        <taxon>malvids</taxon>
        <taxon>Malvales</taxon>
        <taxon>Dipterocarpaceae</taxon>
        <taxon>Rubroshorea</taxon>
    </lineage>
</organism>
<dbReference type="GO" id="GO:0046983">
    <property type="term" value="F:protein dimerization activity"/>
    <property type="evidence" value="ECO:0007669"/>
    <property type="project" value="InterPro"/>
</dbReference>
<evidence type="ECO:0000256" key="3">
    <source>
        <dbReference type="ARBA" id="ARBA00023125"/>
    </source>
</evidence>